<dbReference type="GO" id="GO:0051015">
    <property type="term" value="F:actin filament binding"/>
    <property type="evidence" value="ECO:0007669"/>
    <property type="project" value="Ensembl"/>
</dbReference>
<protein>
    <submittedName>
        <fullName evidence="13">Actin related protein 2/3 complex subunit 1B</fullName>
    </submittedName>
</protein>
<dbReference type="FunCoup" id="A0A5F5PRS7">
    <property type="interactions" value="1099"/>
</dbReference>
<evidence type="ECO:0000256" key="5">
    <source>
        <dbReference type="ARBA" id="ARBA00022574"/>
    </source>
</evidence>
<dbReference type="PROSITE" id="PS50294">
    <property type="entry name" value="WD_REPEATS_REGION"/>
    <property type="match status" value="1"/>
</dbReference>
<evidence type="ECO:0000256" key="1">
    <source>
        <dbReference type="ARBA" id="ARBA00004123"/>
    </source>
</evidence>
<keyword evidence="16" id="KW-1267">Proteomics identification</keyword>
<dbReference type="InterPro" id="IPR015943">
    <property type="entry name" value="WD40/YVTN_repeat-like_dom_sf"/>
</dbReference>
<dbReference type="GO" id="GO:0005634">
    <property type="term" value="C:nucleus"/>
    <property type="evidence" value="ECO:0007669"/>
    <property type="project" value="UniProtKB-SubCell"/>
</dbReference>
<keyword evidence="4" id="KW-0963">Cytoplasm</keyword>
<evidence type="ECO:0000256" key="9">
    <source>
        <dbReference type="ARBA" id="ARBA00023242"/>
    </source>
</evidence>
<dbReference type="PANTHER" id="PTHR10709:SF10">
    <property type="entry name" value="ACTIN-RELATED PROTEIN 2_3 COMPLEX SUBUNIT 1B"/>
    <property type="match status" value="1"/>
</dbReference>
<accession>A0A5F5PRS7</accession>
<dbReference type="Gene3D" id="2.130.10.10">
    <property type="entry name" value="YVTN repeat-like/Quinoprotein amine dehydrogenase"/>
    <property type="match status" value="2"/>
</dbReference>
<keyword evidence="7" id="KW-0009">Actin-binding</keyword>
<evidence type="ECO:0007829" key="16">
    <source>
        <dbReference type="PeptideAtlas" id="A0A5F5PRS7"/>
    </source>
</evidence>
<dbReference type="GO" id="GO:0034314">
    <property type="term" value="P:Arp2/3 complex-mediated actin nucleation"/>
    <property type="evidence" value="ECO:0007669"/>
    <property type="project" value="Ensembl"/>
</dbReference>
<evidence type="ECO:0000313" key="13">
    <source>
        <dbReference type="Ensembl" id="ENSECAP00000051365.2"/>
    </source>
</evidence>
<dbReference type="PROSITE" id="PS50082">
    <property type="entry name" value="WD_REPEATS_2"/>
    <property type="match status" value="1"/>
</dbReference>
<dbReference type="InParanoid" id="A0A5F5PRS7"/>
<evidence type="ECO:0000256" key="6">
    <source>
        <dbReference type="ARBA" id="ARBA00022737"/>
    </source>
</evidence>
<proteinExistence type="evidence at protein level"/>
<dbReference type="FunFam" id="2.130.10.10:FF:000030">
    <property type="entry name" value="Actin-related protein 2/3 complex subunit"/>
    <property type="match status" value="1"/>
</dbReference>
<keyword evidence="5 11" id="KW-0853">WD repeat</keyword>
<evidence type="ECO:0000256" key="12">
    <source>
        <dbReference type="SAM" id="MobiDB-lite"/>
    </source>
</evidence>
<comment type="similarity">
    <text evidence="3">Belongs to the WD repeat ARPC1 family.</text>
</comment>
<evidence type="ECO:0000256" key="11">
    <source>
        <dbReference type="PROSITE-ProRule" id="PRU00221"/>
    </source>
</evidence>
<comment type="function">
    <text evidence="10">Component of the Arp2/3 complex, a multiprotein complex that mediates actin polymerization upon stimulation by nucleation-promoting factor (NPF). The Arp2/3 complex mediates the formation of branched actin networks in the cytoplasm, providing the force for cell motility. In addition to its role in the cytoplasmic cytoskeleton, the Arp2/3 complex also promotes actin polymerization in the nucleus, thereby regulating gene transcription and repair of damaged DNA. The Arp2/3 complex promotes homologous recombination (HR) repair in response to DNA damage by promoting nuclear actin polymerization, leading to drive motility of double-strand breaks (DSBs).</text>
</comment>
<organism evidence="13 14">
    <name type="scientific">Equus caballus</name>
    <name type="common">Horse</name>
    <dbReference type="NCBI Taxonomy" id="9796"/>
    <lineage>
        <taxon>Eukaryota</taxon>
        <taxon>Metazoa</taxon>
        <taxon>Chordata</taxon>
        <taxon>Craniata</taxon>
        <taxon>Vertebrata</taxon>
        <taxon>Euteleostomi</taxon>
        <taxon>Mammalia</taxon>
        <taxon>Eutheria</taxon>
        <taxon>Laurasiatheria</taxon>
        <taxon>Perissodactyla</taxon>
        <taxon>Equidae</taxon>
        <taxon>Equus</taxon>
    </lineage>
</organism>
<dbReference type="InterPro" id="IPR017383">
    <property type="entry name" value="ARPC1"/>
</dbReference>
<reference evidence="13" key="3">
    <citation type="submission" date="2025-09" db="UniProtKB">
        <authorList>
            <consortium name="Ensembl"/>
        </authorList>
    </citation>
    <scope>IDENTIFICATION</scope>
    <source>
        <strain evidence="13">Thoroughbred</strain>
    </source>
</reference>
<evidence type="ECO:0000313" key="15">
    <source>
        <dbReference type="VGNC" id="VGNC:15536"/>
    </source>
</evidence>
<evidence type="ECO:0000256" key="3">
    <source>
        <dbReference type="ARBA" id="ARBA00006260"/>
    </source>
</evidence>
<evidence type="ECO:0000256" key="2">
    <source>
        <dbReference type="ARBA" id="ARBA00004245"/>
    </source>
</evidence>
<evidence type="ECO:0000256" key="8">
    <source>
        <dbReference type="ARBA" id="ARBA00023212"/>
    </source>
</evidence>
<evidence type="ECO:0000256" key="4">
    <source>
        <dbReference type="ARBA" id="ARBA00022490"/>
    </source>
</evidence>
<dbReference type="VGNC" id="VGNC:15536">
    <property type="gene designation" value="ARPC1B"/>
</dbReference>
<dbReference type="Pfam" id="PF00400">
    <property type="entry name" value="WD40"/>
    <property type="match status" value="2"/>
</dbReference>
<evidence type="ECO:0000313" key="14">
    <source>
        <dbReference type="Proteomes" id="UP000002281"/>
    </source>
</evidence>
<comment type="subcellular location">
    <subcellularLocation>
        <location evidence="2">Cytoplasm</location>
        <location evidence="2">Cytoskeleton</location>
    </subcellularLocation>
    <subcellularLocation>
        <location evidence="1">Nucleus</location>
    </subcellularLocation>
</comment>
<gene>
    <name evidence="13 15" type="primary">ARPC1B</name>
</gene>
<keyword evidence="14" id="KW-1185">Reference proteome</keyword>
<keyword evidence="9" id="KW-0539">Nucleus</keyword>
<evidence type="ECO:0000256" key="7">
    <source>
        <dbReference type="ARBA" id="ARBA00023203"/>
    </source>
</evidence>
<feature type="region of interest" description="Disordered" evidence="12">
    <location>
        <begin position="332"/>
        <end position="359"/>
    </location>
</feature>
<name>A0A5F5PRS7_HORSE</name>
<reference evidence="13 14" key="1">
    <citation type="journal article" date="2009" name="Science">
        <title>Genome sequence, comparative analysis, and population genetics of the domestic horse.</title>
        <authorList>
            <consortium name="Broad Institute Genome Sequencing Platform"/>
            <consortium name="Broad Institute Whole Genome Assembly Team"/>
            <person name="Wade C.M."/>
            <person name="Giulotto E."/>
            <person name="Sigurdsson S."/>
            <person name="Zoli M."/>
            <person name="Gnerre S."/>
            <person name="Imsland F."/>
            <person name="Lear T.L."/>
            <person name="Adelson D.L."/>
            <person name="Bailey E."/>
            <person name="Bellone R.R."/>
            <person name="Bloecker H."/>
            <person name="Distl O."/>
            <person name="Edgar R.C."/>
            <person name="Garber M."/>
            <person name="Leeb T."/>
            <person name="Mauceli E."/>
            <person name="MacLeod J.N."/>
            <person name="Penedo M.C.T."/>
            <person name="Raison J.M."/>
            <person name="Sharpe T."/>
            <person name="Vogel J."/>
            <person name="Andersson L."/>
            <person name="Antczak D.F."/>
            <person name="Biagi T."/>
            <person name="Binns M.M."/>
            <person name="Chowdhary B.P."/>
            <person name="Coleman S.J."/>
            <person name="Della Valle G."/>
            <person name="Fryc S."/>
            <person name="Guerin G."/>
            <person name="Hasegawa T."/>
            <person name="Hill E.W."/>
            <person name="Jurka J."/>
            <person name="Kiialainen A."/>
            <person name="Lindgren G."/>
            <person name="Liu J."/>
            <person name="Magnani E."/>
            <person name="Mickelson J.R."/>
            <person name="Murray J."/>
            <person name="Nergadze S.G."/>
            <person name="Onofrio R."/>
            <person name="Pedroni S."/>
            <person name="Piras M.F."/>
            <person name="Raudsepp T."/>
            <person name="Rocchi M."/>
            <person name="Roeed K.H."/>
            <person name="Ryder O.A."/>
            <person name="Searle S."/>
            <person name="Skow L."/>
            <person name="Swinburne J.E."/>
            <person name="Syvaenen A.C."/>
            <person name="Tozaki T."/>
            <person name="Valberg S.J."/>
            <person name="Vaudin M."/>
            <person name="White J.R."/>
            <person name="Zody M.C."/>
            <person name="Lander E.S."/>
            <person name="Lindblad-Toh K."/>
        </authorList>
    </citation>
    <scope>NUCLEOTIDE SEQUENCE [LARGE SCALE GENOMIC DNA]</scope>
    <source>
        <strain evidence="13 14">Thoroughbred</strain>
    </source>
</reference>
<dbReference type="SUPFAM" id="SSF50978">
    <property type="entry name" value="WD40 repeat-like"/>
    <property type="match status" value="1"/>
</dbReference>
<dbReference type="PaxDb" id="9796-ENSECAP00000051365"/>
<feature type="repeat" description="WD" evidence="11">
    <location>
        <begin position="48"/>
        <end position="82"/>
    </location>
</feature>
<dbReference type="PANTHER" id="PTHR10709">
    <property type="entry name" value="ACTIN-RELATED PROTEIN 2/3 COMPLEX SUBUNIT 1"/>
    <property type="match status" value="1"/>
</dbReference>
<keyword evidence="6" id="KW-0677">Repeat</keyword>
<reference evidence="13" key="2">
    <citation type="submission" date="2025-08" db="UniProtKB">
        <authorList>
            <consortium name="Ensembl"/>
        </authorList>
    </citation>
    <scope>IDENTIFICATION</scope>
    <source>
        <strain evidence="13">Thoroughbred</strain>
    </source>
</reference>
<dbReference type="STRING" id="9796.ENSECAP00000051365"/>
<dbReference type="Proteomes" id="UP000002281">
    <property type="component" value="Chromosome 13"/>
</dbReference>
<dbReference type="AlphaFoldDB" id="A0A5F5PRS7"/>
<dbReference type="ExpressionAtlas" id="A0A5F5PRS7">
    <property type="expression patterns" value="baseline"/>
</dbReference>
<dbReference type="GO" id="GO:0005885">
    <property type="term" value="C:Arp2/3 protein complex"/>
    <property type="evidence" value="ECO:0007669"/>
    <property type="project" value="Ensembl"/>
</dbReference>
<dbReference type="GO" id="GO:0005200">
    <property type="term" value="F:structural constituent of cytoskeleton"/>
    <property type="evidence" value="ECO:0007669"/>
    <property type="project" value="Ensembl"/>
</dbReference>
<sequence length="452" mass="48815">MAYHSFLVEPISCHAWNKDRTQIAICPNNHEVHIYEKSGAKWVKVHELKEHNGQVTGIDWAPESNRIVTCGTDRNAYVWTLKGHTWKPTLVILRINRAARCVRWAPNENKFAVGSGSRVISICYFEQENDWWVCKHIKKPIRSTVLSLDWHPNNVLLAAGSCDFKCRIFSAYIKEVEERPAPTPWGSKMPFGELMFESSSSCGWVHGVCFSASGSRVAWVSHDSTVCLADAEKKMAVATLASETLPLLALTFITDNSLVAAGHDCFPVLFTYDGAAGTLSFGGRLDVPKQNSQRGLTARERFQNLDRKASSEGGAATGAGLDSLRKNSVRWGRGQAVGGDRRGVAGRKASSEGGAAAGAGLDSLRKNSVRWGRGQAVGGDRRGVAGRKASSEGGAAAGAGLDSLRKNSVSQISVLSGGKAKCSQFCTTGMDGGMSIWDVKSLESALKDLKIK</sequence>
<dbReference type="InterPro" id="IPR001680">
    <property type="entry name" value="WD40_rpt"/>
</dbReference>
<feature type="region of interest" description="Disordered" evidence="12">
    <location>
        <begin position="373"/>
        <end position="399"/>
    </location>
</feature>
<dbReference type="Bgee" id="ENSECAG00000024991">
    <property type="expression patterns" value="Expressed in leukocyte and 23 other cell types or tissues"/>
</dbReference>
<dbReference type="GeneTree" id="ENSGT00950000183183"/>
<keyword evidence="8" id="KW-0206">Cytoskeleton</keyword>
<dbReference type="InterPro" id="IPR036322">
    <property type="entry name" value="WD40_repeat_dom_sf"/>
</dbReference>
<evidence type="ECO:0000256" key="10">
    <source>
        <dbReference type="ARBA" id="ARBA00045382"/>
    </source>
</evidence>
<dbReference type="Ensembl" id="ENSECAT00000072826.2">
    <property type="protein sequence ID" value="ENSECAP00000051365.2"/>
    <property type="gene ID" value="ENSECAG00000024991.4"/>
</dbReference>
<dbReference type="SMART" id="SM00320">
    <property type="entry name" value="WD40"/>
    <property type="match status" value="6"/>
</dbReference>